<keyword evidence="1" id="KW-1133">Transmembrane helix</keyword>
<reference evidence="2 3" key="1">
    <citation type="submission" date="2019-08" db="EMBL/GenBank/DDBJ databases">
        <title>In-depth cultivation of the pig gut microbiome towards novel bacterial diversity and tailored functional studies.</title>
        <authorList>
            <person name="Wylensek D."/>
            <person name="Hitch T.C.A."/>
            <person name="Clavel T."/>
        </authorList>
    </citation>
    <scope>NUCLEOTIDE SEQUENCE [LARGE SCALE GENOMIC DNA]</scope>
    <source>
        <strain evidence="2 3">WCA3-601-WT-6H</strain>
    </source>
</reference>
<dbReference type="AlphaFoldDB" id="A0A6L5YFS7"/>
<keyword evidence="3" id="KW-1185">Reference proteome</keyword>
<feature type="transmembrane region" description="Helical" evidence="1">
    <location>
        <begin position="139"/>
        <end position="158"/>
    </location>
</feature>
<evidence type="ECO:0008006" key="4">
    <source>
        <dbReference type="Google" id="ProtNLM"/>
    </source>
</evidence>
<comment type="caution">
    <text evidence="2">The sequence shown here is derived from an EMBL/GenBank/DDBJ whole genome shotgun (WGS) entry which is preliminary data.</text>
</comment>
<feature type="transmembrane region" description="Helical" evidence="1">
    <location>
        <begin position="20"/>
        <end position="38"/>
    </location>
</feature>
<gene>
    <name evidence="2" type="ORF">FYJ59_02465</name>
</gene>
<keyword evidence="1" id="KW-0812">Transmembrane</keyword>
<proteinExistence type="predicted"/>
<feature type="transmembrane region" description="Helical" evidence="1">
    <location>
        <begin position="91"/>
        <end position="109"/>
    </location>
</feature>
<sequence length="162" mass="18424">MAVFAMLGALMYASKMIMEVAPNVHLLGVFTIAFTVVYRKKALYPIYTYVLLNGIFCGFATWWIPYLYLWAVLWGATMLLPKRIPEKLRPLVYMLLCAAHGFLFGTLYAPAQALLYGLSFQKMIAWIISGLPWDFVHGVSNFFCGILIVPIIKILTFLEKNL</sequence>
<evidence type="ECO:0000313" key="2">
    <source>
        <dbReference type="EMBL" id="MST57121.1"/>
    </source>
</evidence>
<accession>A0A6L5YFS7</accession>
<feature type="transmembrane region" description="Helical" evidence="1">
    <location>
        <begin position="50"/>
        <end position="71"/>
    </location>
</feature>
<protein>
    <recommendedName>
        <fullName evidence="4">Energy-coupling factor transport system substrate-specific component</fullName>
    </recommendedName>
</protein>
<organism evidence="2 3">
    <name type="scientific">Waltera intestinalis</name>
    <dbReference type="NCBI Taxonomy" id="2606635"/>
    <lineage>
        <taxon>Bacteria</taxon>
        <taxon>Bacillati</taxon>
        <taxon>Bacillota</taxon>
        <taxon>Clostridia</taxon>
        <taxon>Lachnospirales</taxon>
        <taxon>Lachnospiraceae</taxon>
        <taxon>Waltera</taxon>
    </lineage>
</organism>
<dbReference type="Proteomes" id="UP000476055">
    <property type="component" value="Unassembled WGS sequence"/>
</dbReference>
<dbReference type="EMBL" id="VUMU01000002">
    <property type="protein sequence ID" value="MST57121.1"/>
    <property type="molecule type" value="Genomic_DNA"/>
</dbReference>
<evidence type="ECO:0000256" key="1">
    <source>
        <dbReference type="SAM" id="Phobius"/>
    </source>
</evidence>
<keyword evidence="1" id="KW-0472">Membrane</keyword>
<evidence type="ECO:0000313" key="3">
    <source>
        <dbReference type="Proteomes" id="UP000476055"/>
    </source>
</evidence>
<name>A0A6L5YFS7_9FIRM</name>